<name>A0A6C0GFP1_9BACT</name>
<proteinExistence type="predicted"/>
<evidence type="ECO:0000313" key="1">
    <source>
        <dbReference type="EMBL" id="QHT66572.1"/>
    </source>
</evidence>
<protein>
    <submittedName>
        <fullName evidence="1">Uncharacterized protein</fullName>
    </submittedName>
</protein>
<dbReference type="EMBL" id="CP048222">
    <property type="protein sequence ID" value="QHT66572.1"/>
    <property type="molecule type" value="Genomic_DNA"/>
</dbReference>
<accession>A0A6C0GFP1</accession>
<reference evidence="1 2" key="1">
    <citation type="submission" date="2020-01" db="EMBL/GenBank/DDBJ databases">
        <authorList>
            <person name="Kim M.K."/>
        </authorList>
    </citation>
    <scope>NUCLEOTIDE SEQUENCE [LARGE SCALE GENOMIC DNA]</scope>
    <source>
        <strain evidence="1 2">172606-1</strain>
    </source>
</reference>
<dbReference type="Proteomes" id="UP000480178">
    <property type="component" value="Chromosome"/>
</dbReference>
<dbReference type="KEGG" id="rhoz:GXP67_07840"/>
<gene>
    <name evidence="1" type="ORF">GXP67_07840</name>
</gene>
<evidence type="ECO:0000313" key="2">
    <source>
        <dbReference type="Proteomes" id="UP000480178"/>
    </source>
</evidence>
<keyword evidence="2" id="KW-1185">Reference proteome</keyword>
<dbReference type="AlphaFoldDB" id="A0A6C0GFP1"/>
<sequence>MDIKQAEKSLIEFTRKHKLKEKALQSISEFDINLFGGYQRSALKFEFERHELHVENDHKCAVIRTRIGIYIDDPKGIWYKRLEPIGYYELEVDLDGEVLDDYLIIDKNKN</sequence>
<dbReference type="RefSeq" id="WP_162442626.1">
    <property type="nucleotide sequence ID" value="NZ_CP048222.1"/>
</dbReference>
<organism evidence="1 2">
    <name type="scientific">Rhodocytophaga rosea</name>
    <dbReference type="NCBI Taxonomy" id="2704465"/>
    <lineage>
        <taxon>Bacteria</taxon>
        <taxon>Pseudomonadati</taxon>
        <taxon>Bacteroidota</taxon>
        <taxon>Cytophagia</taxon>
        <taxon>Cytophagales</taxon>
        <taxon>Rhodocytophagaceae</taxon>
        <taxon>Rhodocytophaga</taxon>
    </lineage>
</organism>